<comment type="caution">
    <text evidence="4">The sequence shown here is derived from an EMBL/GenBank/DDBJ whole genome shotgun (WGS) entry which is preliminary data.</text>
</comment>
<feature type="signal peptide" evidence="3">
    <location>
        <begin position="1"/>
        <end position="26"/>
    </location>
</feature>
<keyword evidence="2" id="KW-0472">Membrane</keyword>
<keyword evidence="2" id="KW-1133">Transmembrane helix</keyword>
<feature type="region of interest" description="Disordered" evidence="1">
    <location>
        <begin position="120"/>
        <end position="159"/>
    </location>
</feature>
<dbReference type="EMBL" id="JACHMH010000001">
    <property type="protein sequence ID" value="MBB4674783.1"/>
    <property type="molecule type" value="Genomic_DNA"/>
</dbReference>
<feature type="chain" id="PRO_5030524449" description="LPXTG cell wall anchor domain-containing protein" evidence="3">
    <location>
        <begin position="27"/>
        <end position="190"/>
    </location>
</feature>
<keyword evidence="2" id="KW-0812">Transmembrane</keyword>
<sequence>MQTRTALATLALAAGAALLAAPAAMAQPGTNAYTVDFEGGKTAFGAGSTFHLPARVMIGTDCAPDKASKVKISGMGEIQLNGGSAGVAMGEFTIPKGVKGGKHTMTFSCGPVAYRGEFTIQAPPPATSRPRPSASTSAAVPTKPKGAPETGGGATADSGLGGVLAGGGALLAGAALGGWALRRRRGGAQS</sequence>
<evidence type="ECO:0008006" key="6">
    <source>
        <dbReference type="Google" id="ProtNLM"/>
    </source>
</evidence>
<gene>
    <name evidence="4" type="ORF">HNR67_000901</name>
</gene>
<dbReference type="RefSeq" id="WP_185000863.1">
    <property type="nucleotide sequence ID" value="NZ_BAAAUI010000024.1"/>
</dbReference>
<name>A0A7W7FRW1_9PSEU</name>
<evidence type="ECO:0000256" key="3">
    <source>
        <dbReference type="SAM" id="SignalP"/>
    </source>
</evidence>
<accession>A0A7W7FRW1</accession>
<evidence type="ECO:0000256" key="2">
    <source>
        <dbReference type="SAM" id="Phobius"/>
    </source>
</evidence>
<keyword evidence="3" id="KW-0732">Signal</keyword>
<feature type="compositionally biased region" description="Low complexity" evidence="1">
    <location>
        <begin position="128"/>
        <end position="139"/>
    </location>
</feature>
<proteinExistence type="predicted"/>
<evidence type="ECO:0000313" key="4">
    <source>
        <dbReference type="EMBL" id="MBB4674783.1"/>
    </source>
</evidence>
<organism evidence="4 5">
    <name type="scientific">Crossiella cryophila</name>
    <dbReference type="NCBI Taxonomy" id="43355"/>
    <lineage>
        <taxon>Bacteria</taxon>
        <taxon>Bacillati</taxon>
        <taxon>Actinomycetota</taxon>
        <taxon>Actinomycetes</taxon>
        <taxon>Pseudonocardiales</taxon>
        <taxon>Pseudonocardiaceae</taxon>
        <taxon>Crossiella</taxon>
    </lineage>
</organism>
<protein>
    <recommendedName>
        <fullName evidence="6">LPXTG cell wall anchor domain-containing protein</fullName>
    </recommendedName>
</protein>
<evidence type="ECO:0000313" key="5">
    <source>
        <dbReference type="Proteomes" id="UP000533598"/>
    </source>
</evidence>
<evidence type="ECO:0000256" key="1">
    <source>
        <dbReference type="SAM" id="MobiDB-lite"/>
    </source>
</evidence>
<keyword evidence="5" id="KW-1185">Reference proteome</keyword>
<feature type="compositionally biased region" description="Gly residues" evidence="1">
    <location>
        <begin position="149"/>
        <end position="159"/>
    </location>
</feature>
<reference evidence="4 5" key="1">
    <citation type="submission" date="2020-08" db="EMBL/GenBank/DDBJ databases">
        <title>Sequencing the genomes of 1000 actinobacteria strains.</title>
        <authorList>
            <person name="Klenk H.-P."/>
        </authorList>
    </citation>
    <scope>NUCLEOTIDE SEQUENCE [LARGE SCALE GENOMIC DNA]</scope>
    <source>
        <strain evidence="4 5">DSM 44230</strain>
    </source>
</reference>
<dbReference type="AlphaFoldDB" id="A0A7W7FRW1"/>
<dbReference type="Proteomes" id="UP000533598">
    <property type="component" value="Unassembled WGS sequence"/>
</dbReference>
<feature type="transmembrane region" description="Helical" evidence="2">
    <location>
        <begin position="160"/>
        <end position="181"/>
    </location>
</feature>